<feature type="domain" description="NACHT" evidence="2">
    <location>
        <begin position="374"/>
        <end position="525"/>
    </location>
</feature>
<evidence type="ECO:0000259" key="2">
    <source>
        <dbReference type="PROSITE" id="PS50837"/>
    </source>
</evidence>
<name>A0A179EZV2_METCM</name>
<evidence type="ECO:0000313" key="4">
    <source>
        <dbReference type="Proteomes" id="UP000078397"/>
    </source>
</evidence>
<dbReference type="GeneID" id="28853520"/>
<keyword evidence="4" id="KW-1185">Reference proteome</keyword>
<reference evidence="3 4" key="1">
    <citation type="journal article" date="2016" name="PLoS Pathog.">
        <title>Biosynthesis of antibiotic leucinostatins in bio-control fungus Purpureocillium lilacinum and their inhibition on phytophthora revealed by genome mining.</title>
        <authorList>
            <person name="Wang G."/>
            <person name="Liu Z."/>
            <person name="Lin R."/>
            <person name="Li E."/>
            <person name="Mao Z."/>
            <person name="Ling J."/>
            <person name="Yang Y."/>
            <person name="Yin W.B."/>
            <person name="Xie B."/>
        </authorList>
    </citation>
    <scope>NUCLEOTIDE SEQUENCE [LARGE SCALE GENOMIC DNA]</scope>
    <source>
        <strain evidence="3">170</strain>
    </source>
</reference>
<keyword evidence="1" id="KW-0677">Repeat</keyword>
<dbReference type="InterPro" id="IPR007111">
    <property type="entry name" value="NACHT_NTPase"/>
</dbReference>
<organism evidence="3 4">
    <name type="scientific">Pochonia chlamydosporia 170</name>
    <dbReference type="NCBI Taxonomy" id="1380566"/>
    <lineage>
        <taxon>Eukaryota</taxon>
        <taxon>Fungi</taxon>
        <taxon>Dikarya</taxon>
        <taxon>Ascomycota</taxon>
        <taxon>Pezizomycotina</taxon>
        <taxon>Sordariomycetes</taxon>
        <taxon>Hypocreomycetidae</taxon>
        <taxon>Hypocreales</taxon>
        <taxon>Clavicipitaceae</taxon>
        <taxon>Pochonia</taxon>
    </lineage>
</organism>
<dbReference type="Gene3D" id="3.40.50.300">
    <property type="entry name" value="P-loop containing nucleotide triphosphate hydrolases"/>
    <property type="match status" value="1"/>
</dbReference>
<dbReference type="RefSeq" id="XP_018136687.1">
    <property type="nucleotide sequence ID" value="XM_018289526.1"/>
</dbReference>
<dbReference type="Proteomes" id="UP000078397">
    <property type="component" value="Unassembled WGS sequence"/>
</dbReference>
<gene>
    <name evidence="3" type="ORF">VFPPC_11290</name>
</gene>
<comment type="caution">
    <text evidence="3">The sequence shown here is derived from an EMBL/GenBank/DDBJ whole genome shotgun (WGS) entry which is preliminary data.</text>
</comment>
<accession>A0A179EZV2</accession>
<sequence length="883" mass="101215">MKQWFKRRLRKSTASVTPENAGTDKALTPGRQAIMEIRILDDGRRWQLITSAETDSTATVVTAVQVQQCQSPPDAPPYAYTSDLWQEAYRSLDNADQQNLEQFHKLQQNDTARGIAEEIEERIRQVFDKKERNQGAKQIIERALAVLNKFLSVGDVVASFDPAHAALPWAAVRSISMLLAAHSELHGMVLAGISQAATLLAQCDIHQQLYMVGAHALRPPETSLGKLRLAMIKAYIRSQKFLSFAIESLQKRVKIAAVFKLDVVREHVRRLSESEQQVQQVANHCEAQCNRTGRAGVKKLLEMAAEFMQTTQHSTELILEMINDKEQLEVLNWISEVPYGSHHLIVKEIRTAETCEWLMHHKPFIEWDTADRSSIFWLHGSPGTGKTFLTSKVIDRVQNRLENEATQGGFAYFYCNRNEECRREPLSVLRALVRQLSTVPSQPKYVRKQLLDTCRELRSKSSHLGFDSCRSQLLQSVNGYSQTTIILDALDECSPDRRWKLMDIIQSLISESERPIKVFIASRPDHDIRIRYSRLSNVKIYEANNQGDIEKYVNEEINRPRVWGPISPSLRDYLVDTLLKGSHGMFQWAHLQIKQVLELPTEEDIRARLGRLPSGLKEAYDEIYGKIAKYPRGKAIVDSAITWMMSSDFVITSDVLLDAIRIRLDTDQLGTSNAVSEAQLLSLCNHLLVVDSTSNQWLFSHLSVLEYFESNHWTLVQAHCSIVKVCFRLLLATFGGEMNEDTITRFNNRHKSESQNEVGKLLHVQKYVIETWVHHVTSYERLVKREDQAPDPTLLQLARRFLGTSENTSAEYRKWRQHFLEEYGYRVLPSDMATLLCQYSISPLPRDWWDEGENFAQTLAGFVYEEKSNHMPMSEKLARKSFV</sequence>
<dbReference type="PANTHER" id="PTHR10039">
    <property type="entry name" value="AMELOGENIN"/>
    <property type="match status" value="1"/>
</dbReference>
<dbReference type="PANTHER" id="PTHR10039:SF16">
    <property type="entry name" value="GPI INOSITOL-DEACYLASE"/>
    <property type="match status" value="1"/>
</dbReference>
<dbReference type="KEGG" id="pchm:VFPPC_11290"/>
<dbReference type="EMBL" id="LSBJ02000017">
    <property type="protein sequence ID" value="OAQ58540.1"/>
    <property type="molecule type" value="Genomic_DNA"/>
</dbReference>
<dbReference type="InterPro" id="IPR056884">
    <property type="entry name" value="NPHP3-like_N"/>
</dbReference>
<dbReference type="OrthoDB" id="4953545at2759"/>
<dbReference type="InterPro" id="IPR027417">
    <property type="entry name" value="P-loop_NTPase"/>
</dbReference>
<evidence type="ECO:0000313" key="3">
    <source>
        <dbReference type="EMBL" id="OAQ58540.1"/>
    </source>
</evidence>
<dbReference type="AlphaFoldDB" id="A0A179EZV2"/>
<evidence type="ECO:0000256" key="1">
    <source>
        <dbReference type="ARBA" id="ARBA00022737"/>
    </source>
</evidence>
<proteinExistence type="predicted"/>
<dbReference type="PROSITE" id="PS50837">
    <property type="entry name" value="NACHT"/>
    <property type="match status" value="1"/>
</dbReference>
<dbReference type="Pfam" id="PF24883">
    <property type="entry name" value="NPHP3_N"/>
    <property type="match status" value="1"/>
</dbReference>
<dbReference type="SUPFAM" id="SSF52540">
    <property type="entry name" value="P-loop containing nucleoside triphosphate hydrolases"/>
    <property type="match status" value="1"/>
</dbReference>
<protein>
    <submittedName>
        <fullName evidence="3">Ankyrin repeat-containing protein</fullName>
    </submittedName>
</protein>
<dbReference type="STRING" id="1380566.A0A179EZV2"/>